<evidence type="ECO:0000313" key="2">
    <source>
        <dbReference type="EMBL" id="ACR38283.1"/>
    </source>
</evidence>
<accession>C4JAT3</accession>
<dbReference type="GeneID" id="100502370"/>
<protein>
    <submittedName>
        <fullName evidence="2">Uncharacterized protein</fullName>
    </submittedName>
</protein>
<dbReference type="EMBL" id="BT087930">
    <property type="protein sequence ID" value="ACR38283.1"/>
    <property type="molecule type" value="mRNA"/>
</dbReference>
<evidence type="ECO:0000256" key="1">
    <source>
        <dbReference type="SAM" id="MobiDB-lite"/>
    </source>
</evidence>
<reference evidence="2" key="1">
    <citation type="journal article" date="2009" name="PLoS Genet.">
        <title>Sequencing, mapping, and analysis of 27,455 maize full-length cDNAs.</title>
        <authorList>
            <person name="Soderlund C."/>
            <person name="Descour A."/>
            <person name="Kudrna D."/>
            <person name="Bomhoff M."/>
            <person name="Boyd L."/>
            <person name="Currie J."/>
            <person name="Angelova A."/>
            <person name="Collura K."/>
            <person name="Wissotski M."/>
            <person name="Ashley E."/>
            <person name="Morrow D."/>
            <person name="Fernandes J."/>
            <person name="Walbot V."/>
            <person name="Yu Y."/>
        </authorList>
    </citation>
    <scope>NUCLEOTIDE SEQUENCE</scope>
    <source>
        <strain evidence="2">B73</strain>
    </source>
</reference>
<proteinExistence type="evidence at transcript level"/>
<sequence length="242" mass="26279">MATAPWSLPDFPDHALFLSLRADRFFRVPWSFFSLADSIFPSRAARRCSSPTPRPALCSLRPSGALSLARSSSPWSFLVALARIQRPASLSYGGRVPLLCARVPSPCSAHPWPHAPPARGALPYFRSGRALAPARTALELPCSQFSLRAAFSSSQPNSSTVQRPVERSSFHQPEAFSSPGAPARPLISPAAQLLARPCVRHGDSLCWRLTARPCPNAGHRLLPSSRVVRLPFVNPTWALSVS</sequence>
<dbReference type="KEGG" id="zma:100502370"/>
<name>C4JAT3_MAIZE</name>
<organism evidence="2">
    <name type="scientific">Zea mays</name>
    <name type="common">Maize</name>
    <dbReference type="NCBI Taxonomy" id="4577"/>
    <lineage>
        <taxon>Eukaryota</taxon>
        <taxon>Viridiplantae</taxon>
        <taxon>Streptophyta</taxon>
        <taxon>Embryophyta</taxon>
        <taxon>Tracheophyta</taxon>
        <taxon>Spermatophyta</taxon>
        <taxon>Magnoliopsida</taxon>
        <taxon>Liliopsida</taxon>
        <taxon>Poales</taxon>
        <taxon>Poaceae</taxon>
        <taxon>PACMAD clade</taxon>
        <taxon>Panicoideae</taxon>
        <taxon>Andropogonodae</taxon>
        <taxon>Andropogoneae</taxon>
        <taxon>Tripsacinae</taxon>
        <taxon>Zea</taxon>
    </lineage>
</organism>
<dbReference type="RefSeq" id="NP_001183777.1">
    <property type="nucleotide sequence ID" value="NM_001196848.1"/>
</dbReference>
<feature type="region of interest" description="Disordered" evidence="1">
    <location>
        <begin position="154"/>
        <end position="181"/>
    </location>
</feature>
<dbReference type="AlphaFoldDB" id="C4JAT3"/>
<dbReference type="HOGENOM" id="CLU_1148671_0_0_1"/>